<keyword evidence="4" id="KW-0418">Kinase</keyword>
<dbReference type="RefSeq" id="WP_075002786.1">
    <property type="nucleotide sequence ID" value="NZ_FOGO01000015.1"/>
</dbReference>
<dbReference type="CDD" id="cd16936">
    <property type="entry name" value="HATPase_RsbW-like"/>
    <property type="match status" value="1"/>
</dbReference>
<dbReference type="PANTHER" id="PTHR35526">
    <property type="entry name" value="ANTI-SIGMA-F FACTOR RSBW-RELATED"/>
    <property type="match status" value="1"/>
</dbReference>
<dbReference type="OrthoDB" id="3399481at2"/>
<sequence>MATVELLFSALPEHVRTARLVAAAVARRAGVDEAVLDEVRLAVGEACTRAVGLHMSHGLSSPVRVSLIEDEKKFSIEVGDEAPHRRFSLPGGTLGAGASAAPQNGAAADAKAAGNGSGPGGGASGGLVEAEGALMPGARDEIPEPVPEEDEGDGEMGLAVISGLVDDVEVTTDENGGVIRMSWPTTEPVLP</sequence>
<accession>A0A1H9W4X6</accession>
<keyword evidence="4" id="KW-0808">Transferase</keyword>
<reference evidence="5" key="1">
    <citation type="submission" date="2016-10" db="EMBL/GenBank/DDBJ databases">
        <authorList>
            <person name="Varghese N."/>
            <person name="Submissions S."/>
        </authorList>
    </citation>
    <scope>NUCLEOTIDE SEQUENCE [LARGE SCALE GENOMIC DNA]</scope>
    <source>
        <strain evidence="5">CGMCC 4.6825</strain>
    </source>
</reference>
<dbReference type="AlphaFoldDB" id="A0A1H9W4X6"/>
<feature type="compositionally biased region" description="Gly residues" evidence="2">
    <location>
        <begin position="115"/>
        <end position="125"/>
    </location>
</feature>
<dbReference type="PANTHER" id="PTHR35526:SF3">
    <property type="entry name" value="ANTI-SIGMA-F FACTOR RSBW"/>
    <property type="match status" value="1"/>
</dbReference>
<evidence type="ECO:0000313" key="4">
    <source>
        <dbReference type="EMBL" id="SES28948.1"/>
    </source>
</evidence>
<protein>
    <submittedName>
        <fullName evidence="4">Histidine kinase-like ATPase domain-containing protein</fullName>
    </submittedName>
</protein>
<dbReference type="STRING" id="943816.AN217_00835"/>
<feature type="domain" description="Histidine kinase/HSP90-like ATPase" evidence="3">
    <location>
        <begin position="8"/>
        <end position="86"/>
    </location>
</feature>
<evidence type="ECO:0000256" key="1">
    <source>
        <dbReference type="ARBA" id="ARBA00022527"/>
    </source>
</evidence>
<keyword evidence="1" id="KW-0723">Serine/threonine-protein kinase</keyword>
<evidence type="ECO:0000259" key="3">
    <source>
        <dbReference type="Pfam" id="PF13581"/>
    </source>
</evidence>
<organism evidence="4 5">
    <name type="scientific">Streptomyces qinglanensis</name>
    <dbReference type="NCBI Taxonomy" id="943816"/>
    <lineage>
        <taxon>Bacteria</taxon>
        <taxon>Bacillati</taxon>
        <taxon>Actinomycetota</taxon>
        <taxon>Actinomycetes</taxon>
        <taxon>Kitasatosporales</taxon>
        <taxon>Streptomycetaceae</taxon>
        <taxon>Streptomyces</taxon>
    </lineage>
</organism>
<dbReference type="InterPro" id="IPR050267">
    <property type="entry name" value="Anti-sigma-factor_SerPK"/>
</dbReference>
<dbReference type="EMBL" id="FOGO01000015">
    <property type="protein sequence ID" value="SES28948.1"/>
    <property type="molecule type" value="Genomic_DNA"/>
</dbReference>
<feature type="region of interest" description="Disordered" evidence="2">
    <location>
        <begin position="108"/>
        <end position="128"/>
    </location>
</feature>
<dbReference type="Gene3D" id="3.30.565.10">
    <property type="entry name" value="Histidine kinase-like ATPase, C-terminal domain"/>
    <property type="match status" value="1"/>
</dbReference>
<evidence type="ECO:0000256" key="2">
    <source>
        <dbReference type="SAM" id="MobiDB-lite"/>
    </source>
</evidence>
<keyword evidence="5" id="KW-1185">Reference proteome</keyword>
<name>A0A1H9W4X6_9ACTN</name>
<feature type="domain" description="Histidine kinase/HSP90-like ATPase" evidence="3">
    <location>
        <begin position="135"/>
        <end position="183"/>
    </location>
</feature>
<dbReference type="InterPro" id="IPR003594">
    <property type="entry name" value="HATPase_dom"/>
</dbReference>
<gene>
    <name evidence="4" type="ORF">SAMN05421870_11540</name>
</gene>
<dbReference type="GO" id="GO:0004674">
    <property type="term" value="F:protein serine/threonine kinase activity"/>
    <property type="evidence" value="ECO:0007669"/>
    <property type="project" value="UniProtKB-KW"/>
</dbReference>
<proteinExistence type="predicted"/>
<dbReference type="Pfam" id="PF13581">
    <property type="entry name" value="HATPase_c_2"/>
    <property type="match status" value="2"/>
</dbReference>
<dbReference type="InterPro" id="IPR036890">
    <property type="entry name" value="HATPase_C_sf"/>
</dbReference>
<evidence type="ECO:0000313" key="5">
    <source>
        <dbReference type="Proteomes" id="UP000182841"/>
    </source>
</evidence>
<dbReference type="Proteomes" id="UP000182841">
    <property type="component" value="Unassembled WGS sequence"/>
</dbReference>